<keyword evidence="3 11" id="KW-0812">Transmembrane</keyword>
<evidence type="ECO:0000256" key="2">
    <source>
        <dbReference type="ARBA" id="ARBA00022679"/>
    </source>
</evidence>
<dbReference type="GO" id="GO:0005789">
    <property type="term" value="C:endoplasmic reticulum membrane"/>
    <property type="evidence" value="ECO:0007669"/>
    <property type="project" value="UniProtKB-SubCell"/>
</dbReference>
<evidence type="ECO:0000256" key="4">
    <source>
        <dbReference type="ARBA" id="ARBA00022824"/>
    </source>
</evidence>
<comment type="similarity">
    <text evidence="11">Belongs to the DHHC palmitoyltransferase family. PFA4 subfamily.</text>
</comment>
<keyword evidence="8 11" id="KW-0449">Lipoprotein</keyword>
<dbReference type="PANTHER" id="PTHR12246">
    <property type="entry name" value="PALMITOYLTRANSFERASE ZDHHC16"/>
    <property type="match status" value="1"/>
</dbReference>
<evidence type="ECO:0000256" key="13">
    <source>
        <dbReference type="SAM" id="MobiDB-lite"/>
    </source>
</evidence>
<sequence>MSLAIPGQVYTTAVCLLIAFIALSSQYYFLIPGLQNESLLSQLKSLAPFNILVGLVFYNYYLAVSTDPGRVPSSWQVPDQYMIPTSEQRRAQGITGPRFCKTCDAYKPPRAHHCRICRRCVLKMDHHCPWINNCVGYNNYSHFFRFIFFVNFACAYVLWLLVIRINRMLNDIRNFQFESEPTTTEAVFMVLDFVAAFIVLFCVLMLTVYHCYLLARNQTTIESWERSKVKRLISTGKIPLVHYPYDLGVYTNICAVLGKSPLLWLWPQRNPREHTGISFPLRRNIDPALQYYWPPRDPDELRPSIFSKRYRTRDLPLADRDDVSDTYYDSGSCMTDSEPEYTLDDEERSMRRVVGHSSDNCNTDSSHHHHQQQQRHHYPLHGGYEPERYPSQPTEDESVPLSTFLVSDDKKVD</sequence>
<dbReference type="EMBL" id="MCGN01000004">
    <property type="protein sequence ID" value="ORY97517.1"/>
    <property type="molecule type" value="Genomic_DNA"/>
</dbReference>
<evidence type="ECO:0000259" key="14">
    <source>
        <dbReference type="Pfam" id="PF01529"/>
    </source>
</evidence>
<feature type="transmembrane region" description="Helical" evidence="11 12">
    <location>
        <begin position="43"/>
        <end position="61"/>
    </location>
</feature>
<accession>A0A1X2HF20</accession>
<feature type="active site" description="S-palmitoyl cysteine intermediate" evidence="11">
    <location>
        <position position="128"/>
    </location>
</feature>
<evidence type="ECO:0000256" key="3">
    <source>
        <dbReference type="ARBA" id="ARBA00022692"/>
    </source>
</evidence>
<evidence type="ECO:0000256" key="6">
    <source>
        <dbReference type="ARBA" id="ARBA00023136"/>
    </source>
</evidence>
<reference evidence="15 16" key="1">
    <citation type="submission" date="2016-07" db="EMBL/GenBank/DDBJ databases">
        <title>Pervasive Adenine N6-methylation of Active Genes in Fungi.</title>
        <authorList>
            <consortium name="DOE Joint Genome Institute"/>
            <person name="Mondo S.J."/>
            <person name="Dannebaum R.O."/>
            <person name="Kuo R.C."/>
            <person name="Labutti K."/>
            <person name="Haridas S."/>
            <person name="Kuo A."/>
            <person name="Salamov A."/>
            <person name="Ahrendt S.R."/>
            <person name="Lipzen A."/>
            <person name="Sullivan W."/>
            <person name="Andreopoulos W.B."/>
            <person name="Clum A."/>
            <person name="Lindquist E."/>
            <person name="Daum C."/>
            <person name="Ramamoorthy G.K."/>
            <person name="Gryganskyi A."/>
            <person name="Culley D."/>
            <person name="Magnuson J.K."/>
            <person name="James T.Y."/>
            <person name="O'Malley M.A."/>
            <person name="Stajich J.E."/>
            <person name="Spatafora J.W."/>
            <person name="Visel A."/>
            <person name="Grigoriev I.V."/>
        </authorList>
    </citation>
    <scope>NUCLEOTIDE SEQUENCE [LARGE SCALE GENOMIC DNA]</scope>
    <source>
        <strain evidence="15 16">NRRL 2496</strain>
    </source>
</reference>
<dbReference type="InterPro" id="IPR033682">
    <property type="entry name" value="PFA4"/>
</dbReference>
<feature type="region of interest" description="Disordered" evidence="13">
    <location>
        <begin position="321"/>
        <end position="413"/>
    </location>
</feature>
<feature type="transmembrane region" description="Helical" evidence="11 12">
    <location>
        <begin position="186"/>
        <end position="209"/>
    </location>
</feature>
<dbReference type="HAMAP" id="MF_03199">
    <property type="entry name" value="DHHC_PAT_PFA4"/>
    <property type="match status" value="1"/>
</dbReference>
<keyword evidence="16" id="KW-1185">Reference proteome</keyword>
<keyword evidence="6 11" id="KW-0472">Membrane</keyword>
<evidence type="ECO:0000256" key="5">
    <source>
        <dbReference type="ARBA" id="ARBA00022989"/>
    </source>
</evidence>
<keyword evidence="9 11" id="KW-0012">Acyltransferase</keyword>
<dbReference type="AlphaFoldDB" id="A0A1X2HF20"/>
<proteinExistence type="inferred from homology"/>
<evidence type="ECO:0000256" key="11">
    <source>
        <dbReference type="HAMAP-Rule" id="MF_03199"/>
    </source>
</evidence>
<keyword evidence="7 11" id="KW-0564">Palmitate</keyword>
<evidence type="ECO:0000313" key="16">
    <source>
        <dbReference type="Proteomes" id="UP000242180"/>
    </source>
</evidence>
<dbReference type="OrthoDB" id="331948at2759"/>
<dbReference type="EC" id="2.3.1.225" evidence="11"/>
<gene>
    <name evidence="11" type="primary">PFA4</name>
    <name evidence="15" type="ORF">BCR43DRAFT_472669</name>
</gene>
<dbReference type="PROSITE" id="PS50216">
    <property type="entry name" value="DHHC"/>
    <property type="match status" value="1"/>
</dbReference>
<feature type="domain" description="Palmitoyltransferase DHHC" evidence="14">
    <location>
        <begin position="97"/>
        <end position="226"/>
    </location>
</feature>
<evidence type="ECO:0000256" key="10">
    <source>
        <dbReference type="ARBA" id="ARBA00048048"/>
    </source>
</evidence>
<dbReference type="InterPro" id="IPR039859">
    <property type="entry name" value="PFA4/ZDH16/20/ERF2-like"/>
</dbReference>
<comment type="domain">
    <text evidence="11 12">The DHHC domain is required for palmitoyltransferase activity.</text>
</comment>
<name>A0A1X2HF20_SYNRA</name>
<comment type="catalytic activity">
    <reaction evidence="10 11 12">
        <text>L-cysteinyl-[protein] + hexadecanoyl-CoA = S-hexadecanoyl-L-cysteinyl-[protein] + CoA</text>
        <dbReference type="Rhea" id="RHEA:36683"/>
        <dbReference type="Rhea" id="RHEA-COMP:10131"/>
        <dbReference type="Rhea" id="RHEA-COMP:11032"/>
        <dbReference type="ChEBI" id="CHEBI:29950"/>
        <dbReference type="ChEBI" id="CHEBI:57287"/>
        <dbReference type="ChEBI" id="CHEBI:57379"/>
        <dbReference type="ChEBI" id="CHEBI:74151"/>
        <dbReference type="EC" id="2.3.1.225"/>
    </reaction>
</comment>
<keyword evidence="4 11" id="KW-0256">Endoplasmic reticulum</keyword>
<keyword evidence="5 11" id="KW-1133">Transmembrane helix</keyword>
<dbReference type="OMA" id="YPHEDES"/>
<organism evidence="15 16">
    <name type="scientific">Syncephalastrum racemosum</name>
    <name type="common">Filamentous fungus</name>
    <dbReference type="NCBI Taxonomy" id="13706"/>
    <lineage>
        <taxon>Eukaryota</taxon>
        <taxon>Fungi</taxon>
        <taxon>Fungi incertae sedis</taxon>
        <taxon>Mucoromycota</taxon>
        <taxon>Mucoromycotina</taxon>
        <taxon>Mucoromycetes</taxon>
        <taxon>Mucorales</taxon>
        <taxon>Syncephalastraceae</taxon>
        <taxon>Syncephalastrum</taxon>
    </lineage>
</organism>
<dbReference type="Pfam" id="PF01529">
    <property type="entry name" value="DHHC"/>
    <property type="match status" value="1"/>
</dbReference>
<dbReference type="InterPro" id="IPR001594">
    <property type="entry name" value="Palmitoyltrfase_DHHC"/>
</dbReference>
<evidence type="ECO:0000256" key="1">
    <source>
        <dbReference type="ARBA" id="ARBA00004141"/>
    </source>
</evidence>
<evidence type="ECO:0000256" key="9">
    <source>
        <dbReference type="ARBA" id="ARBA00023315"/>
    </source>
</evidence>
<feature type="compositionally biased region" description="Basic residues" evidence="13">
    <location>
        <begin position="367"/>
        <end position="379"/>
    </location>
</feature>
<dbReference type="InParanoid" id="A0A1X2HF20"/>
<protein>
    <recommendedName>
        <fullName evidence="11">Palmitoyltransferase PFA4</fullName>
        <ecNumber evidence="11">2.3.1.225</ecNumber>
    </recommendedName>
    <alternativeName>
        <fullName evidence="11">Protein S-acyltransferase</fullName>
        <shortName evidence="11">PAT</shortName>
    </alternativeName>
    <alternativeName>
        <fullName evidence="11">Protein fatty acyltransferase 4</fullName>
    </alternativeName>
</protein>
<keyword evidence="2 11" id="KW-0808">Transferase</keyword>
<dbReference type="GO" id="GO:0019706">
    <property type="term" value="F:protein-cysteine S-palmitoyltransferase activity"/>
    <property type="evidence" value="ECO:0007669"/>
    <property type="project" value="UniProtKB-UniRule"/>
</dbReference>
<evidence type="ECO:0000313" key="15">
    <source>
        <dbReference type="EMBL" id="ORY97517.1"/>
    </source>
</evidence>
<dbReference type="STRING" id="13706.A0A1X2HF20"/>
<feature type="transmembrane region" description="Helical" evidence="11 12">
    <location>
        <begin position="6"/>
        <end position="31"/>
    </location>
</feature>
<feature type="compositionally biased region" description="Acidic residues" evidence="13">
    <location>
        <begin position="337"/>
        <end position="347"/>
    </location>
</feature>
<evidence type="ECO:0000256" key="8">
    <source>
        <dbReference type="ARBA" id="ARBA00023288"/>
    </source>
</evidence>
<comment type="caution">
    <text evidence="15">The sequence shown here is derived from an EMBL/GenBank/DDBJ whole genome shotgun (WGS) entry which is preliminary data.</text>
</comment>
<feature type="transmembrane region" description="Helical" evidence="11 12">
    <location>
        <begin position="143"/>
        <end position="165"/>
    </location>
</feature>
<comment type="subcellular location">
    <subcellularLocation>
        <location evidence="11">Endoplasmic reticulum membrane</location>
        <topology evidence="11">Multi-pass membrane protein</topology>
    </subcellularLocation>
    <subcellularLocation>
        <location evidence="1">Membrane</location>
        <topology evidence="1">Multi-pass membrane protein</topology>
    </subcellularLocation>
</comment>
<evidence type="ECO:0000256" key="12">
    <source>
        <dbReference type="RuleBase" id="RU079119"/>
    </source>
</evidence>
<comment type="function">
    <text evidence="11">Mediates the reversible addition of palmitate to target proteins, thereby regulating their membrane association and biological function.</text>
</comment>
<dbReference type="Proteomes" id="UP000242180">
    <property type="component" value="Unassembled WGS sequence"/>
</dbReference>
<evidence type="ECO:0000256" key="7">
    <source>
        <dbReference type="ARBA" id="ARBA00023139"/>
    </source>
</evidence>